<name>A0AA37USV0_9MICO</name>
<keyword evidence="2 5" id="KW-0812">Transmembrane</keyword>
<comment type="caution">
    <text evidence="6">The sequence shown here is derived from an EMBL/GenBank/DDBJ whole genome shotgun (WGS) entry which is preliminary data.</text>
</comment>
<evidence type="ECO:0000256" key="2">
    <source>
        <dbReference type="ARBA" id="ARBA00022692"/>
    </source>
</evidence>
<keyword evidence="3 5" id="KW-1133">Transmembrane helix</keyword>
<feature type="transmembrane region" description="Helical" evidence="5">
    <location>
        <begin position="253"/>
        <end position="275"/>
    </location>
</feature>
<evidence type="ECO:0000313" key="7">
    <source>
        <dbReference type="Proteomes" id="UP001157160"/>
    </source>
</evidence>
<keyword evidence="4 5" id="KW-0472">Membrane</keyword>
<feature type="transmembrane region" description="Helical" evidence="5">
    <location>
        <begin position="131"/>
        <end position="149"/>
    </location>
</feature>
<dbReference type="AlphaFoldDB" id="A0AA37USV0"/>
<evidence type="ECO:0000313" key="6">
    <source>
        <dbReference type="EMBL" id="GMA29556.1"/>
    </source>
</evidence>
<evidence type="ECO:0000256" key="3">
    <source>
        <dbReference type="ARBA" id="ARBA00022989"/>
    </source>
</evidence>
<keyword evidence="7" id="KW-1185">Reference proteome</keyword>
<sequence length="306" mass="30924">MNSEPPTARLAAGSSVLLASRGRECSMTTIRALWGSTHPGPALVVTVLSLAIGIASGLDLWRLVLLVASVFANQLSIGLSNDAIDAARDRAVGRQDKPIAMGVLSRRLAFGVAAGAVVAALLLSAPLGPGMLAAQALVIAGGWAYNAWLKSTVLSLVPFLVSFGLFPSLATLSAPEPALAPLWAGIAGAALGAAVHLTNVLPDLDDDRATGVRGFGHRIGVRASAVLAVVGILVGAAVVLLGPVDGDLAAVPWHGWAFAGAVVLVAVATGVRCIVRTPDRTVFRLVMLAALLLAAQLVATGSALTG</sequence>
<dbReference type="Proteomes" id="UP001157160">
    <property type="component" value="Unassembled WGS sequence"/>
</dbReference>
<dbReference type="GO" id="GO:0016020">
    <property type="term" value="C:membrane"/>
    <property type="evidence" value="ECO:0007669"/>
    <property type="project" value="UniProtKB-SubCell"/>
</dbReference>
<dbReference type="InterPro" id="IPR000537">
    <property type="entry name" value="UbiA_prenyltransferase"/>
</dbReference>
<reference evidence="6 7" key="1">
    <citation type="journal article" date="2014" name="Int. J. Syst. Evol. Microbiol.">
        <title>Complete genome sequence of Corynebacterium casei LMG S-19264T (=DSM 44701T), isolated from a smear-ripened cheese.</title>
        <authorList>
            <consortium name="US DOE Joint Genome Institute (JGI-PGF)"/>
            <person name="Walter F."/>
            <person name="Albersmeier A."/>
            <person name="Kalinowski J."/>
            <person name="Ruckert C."/>
        </authorList>
    </citation>
    <scope>NUCLEOTIDE SEQUENCE [LARGE SCALE GENOMIC DNA]</scope>
    <source>
        <strain evidence="6 7">NBRC 112289</strain>
    </source>
</reference>
<protein>
    <submittedName>
        <fullName evidence="6">Membrane protein</fullName>
    </submittedName>
</protein>
<evidence type="ECO:0000256" key="4">
    <source>
        <dbReference type="ARBA" id="ARBA00023136"/>
    </source>
</evidence>
<proteinExistence type="predicted"/>
<dbReference type="InterPro" id="IPR044878">
    <property type="entry name" value="UbiA_sf"/>
</dbReference>
<feature type="transmembrane region" description="Helical" evidence="5">
    <location>
        <begin position="156"/>
        <end position="174"/>
    </location>
</feature>
<feature type="transmembrane region" description="Helical" evidence="5">
    <location>
        <begin position="46"/>
        <end position="71"/>
    </location>
</feature>
<feature type="transmembrane region" description="Helical" evidence="5">
    <location>
        <begin position="108"/>
        <end position="125"/>
    </location>
</feature>
<dbReference type="GO" id="GO:0016765">
    <property type="term" value="F:transferase activity, transferring alkyl or aryl (other than methyl) groups"/>
    <property type="evidence" value="ECO:0007669"/>
    <property type="project" value="InterPro"/>
</dbReference>
<dbReference type="CDD" id="cd13956">
    <property type="entry name" value="PT_UbiA"/>
    <property type="match status" value="1"/>
</dbReference>
<evidence type="ECO:0000256" key="1">
    <source>
        <dbReference type="ARBA" id="ARBA00004141"/>
    </source>
</evidence>
<feature type="transmembrane region" description="Helical" evidence="5">
    <location>
        <begin position="219"/>
        <end position="241"/>
    </location>
</feature>
<evidence type="ECO:0000256" key="5">
    <source>
        <dbReference type="SAM" id="Phobius"/>
    </source>
</evidence>
<dbReference type="EMBL" id="BSUL01000001">
    <property type="protein sequence ID" value="GMA29556.1"/>
    <property type="molecule type" value="Genomic_DNA"/>
</dbReference>
<dbReference type="Pfam" id="PF01040">
    <property type="entry name" value="UbiA"/>
    <property type="match status" value="1"/>
</dbReference>
<feature type="transmembrane region" description="Helical" evidence="5">
    <location>
        <begin position="180"/>
        <end position="198"/>
    </location>
</feature>
<feature type="transmembrane region" description="Helical" evidence="5">
    <location>
        <begin position="282"/>
        <end position="304"/>
    </location>
</feature>
<comment type="subcellular location">
    <subcellularLocation>
        <location evidence="1">Membrane</location>
        <topology evidence="1">Multi-pass membrane protein</topology>
    </subcellularLocation>
</comment>
<dbReference type="Gene3D" id="1.10.357.140">
    <property type="entry name" value="UbiA prenyltransferase"/>
    <property type="match status" value="1"/>
</dbReference>
<accession>A0AA37USV0</accession>
<organism evidence="6 7">
    <name type="scientific">Arenivirga flava</name>
    <dbReference type="NCBI Taxonomy" id="1930060"/>
    <lineage>
        <taxon>Bacteria</taxon>
        <taxon>Bacillati</taxon>
        <taxon>Actinomycetota</taxon>
        <taxon>Actinomycetes</taxon>
        <taxon>Micrococcales</taxon>
        <taxon>Microbacteriaceae</taxon>
        <taxon>Arenivirga</taxon>
    </lineage>
</organism>
<gene>
    <name evidence="6" type="ORF">GCM10025874_28090</name>
</gene>